<dbReference type="NCBIfam" id="NF009395">
    <property type="entry name" value="PRK12755.1"/>
    <property type="match status" value="1"/>
</dbReference>
<dbReference type="NCBIfam" id="TIGR00034">
    <property type="entry name" value="aroFGH"/>
    <property type="match status" value="1"/>
</dbReference>
<organism evidence="10 11">
    <name type="scientific">Halorhodospira halochloris</name>
    <name type="common">Ectothiorhodospira halochloris</name>
    <dbReference type="NCBI Taxonomy" id="1052"/>
    <lineage>
        <taxon>Bacteria</taxon>
        <taxon>Pseudomonadati</taxon>
        <taxon>Pseudomonadota</taxon>
        <taxon>Gammaproteobacteria</taxon>
        <taxon>Chromatiales</taxon>
        <taxon>Ectothiorhodospiraceae</taxon>
        <taxon>Halorhodospira</taxon>
    </lineage>
</organism>
<comment type="similarity">
    <text evidence="3 8">Belongs to the class-I DAHP synthase family.</text>
</comment>
<dbReference type="PIRSF" id="PIRSF001361">
    <property type="entry name" value="DAHP_synthase"/>
    <property type="match status" value="1"/>
</dbReference>
<dbReference type="KEGG" id="hhk:HH1059_24110"/>
<evidence type="ECO:0000256" key="1">
    <source>
        <dbReference type="ARBA" id="ARBA00003726"/>
    </source>
</evidence>
<evidence type="ECO:0000313" key="11">
    <source>
        <dbReference type="Proteomes" id="UP000218890"/>
    </source>
</evidence>
<keyword evidence="4 8" id="KW-0028">Amino-acid biosynthesis</keyword>
<evidence type="ECO:0000256" key="5">
    <source>
        <dbReference type="ARBA" id="ARBA00022679"/>
    </source>
</evidence>
<dbReference type="OrthoDB" id="9807331at2"/>
<keyword evidence="11" id="KW-1185">Reference proteome</keyword>
<evidence type="ECO:0000256" key="7">
    <source>
        <dbReference type="ARBA" id="ARBA00047508"/>
    </source>
</evidence>
<dbReference type="PANTHER" id="PTHR21225:SF10">
    <property type="entry name" value="PHOSPHO-2-DEHYDRO-3-DEOXYHEPTONATE ALDOLASE, TYR-SENSITIVE"/>
    <property type="match status" value="1"/>
</dbReference>
<evidence type="ECO:0000259" key="9">
    <source>
        <dbReference type="Pfam" id="PF00793"/>
    </source>
</evidence>
<dbReference type="AlphaFoldDB" id="A0A0X8XAV8"/>
<dbReference type="UniPathway" id="UPA00053">
    <property type="reaction ID" value="UER00084"/>
</dbReference>
<comment type="pathway">
    <text evidence="2 8">Metabolic intermediate biosynthesis; chorismate biosynthesis; chorismate from D-erythrose 4-phosphate and phosphoenolpyruvate: step 1/7.</text>
</comment>
<name>A0A0X8XAV8_HALHR</name>
<evidence type="ECO:0000313" key="10">
    <source>
        <dbReference type="EMBL" id="BAU56484.1"/>
    </source>
</evidence>
<evidence type="ECO:0000256" key="6">
    <source>
        <dbReference type="ARBA" id="ARBA00023141"/>
    </source>
</evidence>
<reference evidence="10" key="1">
    <citation type="submission" date="2016-02" db="EMBL/GenBank/DDBJ databases">
        <title>Halorhodospira halochloris DSM-1059 complete genome, version 2.</title>
        <authorList>
            <person name="Tsukatani Y."/>
        </authorList>
    </citation>
    <scope>NUCLEOTIDE SEQUENCE</scope>
    <source>
        <strain evidence="10">DSM 1059</strain>
    </source>
</reference>
<dbReference type="GO" id="GO:0009073">
    <property type="term" value="P:aromatic amino acid family biosynthetic process"/>
    <property type="evidence" value="ECO:0007669"/>
    <property type="project" value="UniProtKB-KW"/>
</dbReference>
<evidence type="ECO:0000256" key="3">
    <source>
        <dbReference type="ARBA" id="ARBA00007985"/>
    </source>
</evidence>
<sequence length="360" mass="39566">MPSNIETDNVNNVNVAAGERLPSPAEIKEQLPLDETSRNTVLESRQILRDILDGRDKRLFAVVGPCSIHDKDAALDYARRLKKLHDELADSVYLVMRVYFEKPRTTTGWKGLVNDPDMDDSFQIDKGLRQARELLLQITSMGLPTATEALDPIAPQYYGDLVSWTAIGARTTESQTHRELASGLSTPVGFKNATDGSQVVAINALQSASSPHSFLGIDQEGRITIIRTKGNQYGHVVLRGGQQPNYDSVSVRLCEQALAEAGMPPRIVIDCSHSNSNKDPGLQPTVLQDVVHQIVDGNRSIFGVMLESNIGWGKQKMGDSPADLEYGVSITDACIDWPATEESLRKTADGLREHLPLRQL</sequence>
<dbReference type="InterPro" id="IPR006219">
    <property type="entry name" value="DAHP_synth_1"/>
</dbReference>
<evidence type="ECO:0000256" key="2">
    <source>
        <dbReference type="ARBA" id="ARBA00004688"/>
    </source>
</evidence>
<comment type="catalytic activity">
    <reaction evidence="7 8">
        <text>D-erythrose 4-phosphate + phosphoenolpyruvate + H2O = 7-phospho-2-dehydro-3-deoxy-D-arabino-heptonate + phosphate</text>
        <dbReference type="Rhea" id="RHEA:14717"/>
        <dbReference type="ChEBI" id="CHEBI:15377"/>
        <dbReference type="ChEBI" id="CHEBI:16897"/>
        <dbReference type="ChEBI" id="CHEBI:43474"/>
        <dbReference type="ChEBI" id="CHEBI:58394"/>
        <dbReference type="ChEBI" id="CHEBI:58702"/>
        <dbReference type="EC" id="2.5.1.54"/>
    </reaction>
</comment>
<dbReference type="Pfam" id="PF00793">
    <property type="entry name" value="DAHP_synth_1"/>
    <property type="match status" value="1"/>
</dbReference>
<feature type="domain" description="DAHP synthetase I/KDSA" evidence="9">
    <location>
        <begin position="46"/>
        <end position="342"/>
    </location>
</feature>
<dbReference type="Gene3D" id="3.20.20.70">
    <property type="entry name" value="Aldolase class I"/>
    <property type="match status" value="1"/>
</dbReference>
<accession>A0A0X8XAV8</accession>
<dbReference type="EMBL" id="AP017372">
    <property type="protein sequence ID" value="BAU56484.1"/>
    <property type="molecule type" value="Genomic_DNA"/>
</dbReference>
<comment type="function">
    <text evidence="1 8">Stereospecific condensation of phosphoenolpyruvate (PEP) and D-erythrose-4-phosphate (E4P) giving rise to 3-deoxy-D-arabino-heptulosonate-7-phosphate (DAHP).</text>
</comment>
<evidence type="ECO:0000256" key="4">
    <source>
        <dbReference type="ARBA" id="ARBA00022605"/>
    </source>
</evidence>
<dbReference type="PANTHER" id="PTHR21225">
    <property type="entry name" value="PHOSPHO-2-DEHYDRO-3-DEOXYHEPTONATE ALDOLASE DAHP SYNTHETASE"/>
    <property type="match status" value="1"/>
</dbReference>
<keyword evidence="6 8" id="KW-0057">Aromatic amino acid biosynthesis</keyword>
<dbReference type="FunFam" id="3.20.20.70:FF:000005">
    <property type="entry name" value="Phospho-2-dehydro-3-deoxyheptonate aldolase"/>
    <property type="match status" value="1"/>
</dbReference>
<dbReference type="GO" id="GO:0005737">
    <property type="term" value="C:cytoplasm"/>
    <property type="evidence" value="ECO:0007669"/>
    <property type="project" value="TreeGrafter"/>
</dbReference>
<gene>
    <name evidence="10" type="primary">aroF-1</name>
    <name evidence="10" type="ORF">HH1059_24110</name>
</gene>
<dbReference type="InterPro" id="IPR006218">
    <property type="entry name" value="DAHP1/KDSA"/>
</dbReference>
<dbReference type="SUPFAM" id="SSF51569">
    <property type="entry name" value="Aldolase"/>
    <property type="match status" value="1"/>
</dbReference>
<dbReference type="InterPro" id="IPR013785">
    <property type="entry name" value="Aldolase_TIM"/>
</dbReference>
<dbReference type="GO" id="GO:0042802">
    <property type="term" value="F:identical protein binding"/>
    <property type="evidence" value="ECO:0007669"/>
    <property type="project" value="UniProtKB-ARBA"/>
</dbReference>
<proteinExistence type="inferred from homology"/>
<evidence type="ECO:0000256" key="8">
    <source>
        <dbReference type="PIRNR" id="PIRNR001361"/>
    </source>
</evidence>
<dbReference type="GO" id="GO:0008652">
    <property type="term" value="P:amino acid biosynthetic process"/>
    <property type="evidence" value="ECO:0007669"/>
    <property type="project" value="UniProtKB-KW"/>
</dbReference>
<dbReference type="Proteomes" id="UP000218890">
    <property type="component" value="Chromosome"/>
</dbReference>
<dbReference type="EC" id="2.5.1.54" evidence="8"/>
<dbReference type="GO" id="GO:0009423">
    <property type="term" value="P:chorismate biosynthetic process"/>
    <property type="evidence" value="ECO:0007669"/>
    <property type="project" value="UniProtKB-UniPathway"/>
</dbReference>
<dbReference type="GO" id="GO:0003849">
    <property type="term" value="F:3-deoxy-7-phosphoheptulonate synthase activity"/>
    <property type="evidence" value="ECO:0007669"/>
    <property type="project" value="UniProtKB-EC"/>
</dbReference>
<protein>
    <recommendedName>
        <fullName evidence="8">Phospho-2-dehydro-3-deoxyheptonate aldolase</fullName>
        <ecNumber evidence="8">2.5.1.54</ecNumber>
    </recommendedName>
</protein>
<dbReference type="RefSeq" id="WP_096406393.1">
    <property type="nucleotide sequence ID" value="NZ_AP017372.2"/>
</dbReference>
<keyword evidence="5 8" id="KW-0808">Transferase</keyword>